<organism evidence="3 4">
    <name type="scientific">Arthrobacter woluwensis</name>
    <dbReference type="NCBI Taxonomy" id="156980"/>
    <lineage>
        <taxon>Bacteria</taxon>
        <taxon>Bacillati</taxon>
        <taxon>Actinomycetota</taxon>
        <taxon>Actinomycetes</taxon>
        <taxon>Micrococcales</taxon>
        <taxon>Micrococcaceae</taxon>
        <taxon>Arthrobacter</taxon>
    </lineage>
</organism>
<sequence length="199" mass="21335">MFIVRRRRATALAIISAALLAACSAAPVLPRPGGGSAVAVAVGSGGQATAEDGAIPLDRPLGVDSQEPAIARLRADLRDALREASIYAAADGVTLSVSSGWRSQKFQSQLLADATRKYHSQEEAARWVATPETSPHVSGDAVDIAGEDAMSWLSQHGARFGLCQIYSNERWHYEYRAAALRGACPLMYQDPTEDPRMKR</sequence>
<evidence type="ECO:0000259" key="2">
    <source>
        <dbReference type="Pfam" id="PF02557"/>
    </source>
</evidence>
<dbReference type="InterPro" id="IPR003709">
    <property type="entry name" value="VanY-like_core_dom"/>
</dbReference>
<dbReference type="GO" id="GO:0006508">
    <property type="term" value="P:proteolysis"/>
    <property type="evidence" value="ECO:0007669"/>
    <property type="project" value="InterPro"/>
</dbReference>
<dbReference type="Pfam" id="PF02557">
    <property type="entry name" value="VanY"/>
    <property type="match status" value="1"/>
</dbReference>
<protein>
    <submittedName>
        <fullName evidence="3">D-alanyl-D-alanine carboxypeptidase</fullName>
    </submittedName>
</protein>
<dbReference type="PROSITE" id="PS51257">
    <property type="entry name" value="PROKAR_LIPOPROTEIN"/>
    <property type="match status" value="1"/>
</dbReference>
<feature type="domain" description="D-alanyl-D-alanine carboxypeptidase-like core" evidence="2">
    <location>
        <begin position="72"/>
        <end position="176"/>
    </location>
</feature>
<dbReference type="RefSeq" id="WP_066216447.1">
    <property type="nucleotide sequence ID" value="NZ_FNSN01000003.1"/>
</dbReference>
<keyword evidence="3" id="KW-0121">Carboxypeptidase</keyword>
<dbReference type="GO" id="GO:0004180">
    <property type="term" value="F:carboxypeptidase activity"/>
    <property type="evidence" value="ECO:0007669"/>
    <property type="project" value="UniProtKB-KW"/>
</dbReference>
<evidence type="ECO:0000256" key="1">
    <source>
        <dbReference type="SAM" id="SignalP"/>
    </source>
</evidence>
<dbReference type="CDD" id="cd14846">
    <property type="entry name" value="Peptidase_M15_like"/>
    <property type="match status" value="1"/>
</dbReference>
<keyword evidence="3" id="KW-0378">Hydrolase</keyword>
<reference evidence="3 4" key="1">
    <citation type="submission" date="2016-10" db="EMBL/GenBank/DDBJ databases">
        <authorList>
            <person name="de Groot N.N."/>
        </authorList>
    </citation>
    <scope>NUCLEOTIDE SEQUENCE [LARGE SCALE GENOMIC DNA]</scope>
    <source>
        <strain evidence="3 4">DSM 10495</strain>
    </source>
</reference>
<dbReference type="PANTHER" id="PTHR34385:SF1">
    <property type="entry name" value="PEPTIDOGLYCAN L-ALANYL-D-GLUTAMATE ENDOPEPTIDASE CWLK"/>
    <property type="match status" value="1"/>
</dbReference>
<dbReference type="AlphaFoldDB" id="A0A1H4KVD3"/>
<gene>
    <name evidence="3" type="ORF">SAMN04489745_0809</name>
</gene>
<dbReference type="EMBL" id="FNSN01000003">
    <property type="protein sequence ID" value="SEB62353.1"/>
    <property type="molecule type" value="Genomic_DNA"/>
</dbReference>
<name>A0A1H4KVD3_9MICC</name>
<dbReference type="InterPro" id="IPR009045">
    <property type="entry name" value="Zn_M74/Hedgehog-like"/>
</dbReference>
<feature type="chain" id="PRO_5039411459" evidence="1">
    <location>
        <begin position="22"/>
        <end position="199"/>
    </location>
</feature>
<dbReference type="STRING" id="156980.SAMN04489745_0809"/>
<dbReference type="PANTHER" id="PTHR34385">
    <property type="entry name" value="D-ALANYL-D-ALANINE CARBOXYPEPTIDASE"/>
    <property type="match status" value="1"/>
</dbReference>
<keyword evidence="4" id="KW-1185">Reference proteome</keyword>
<keyword evidence="3" id="KW-0645">Protease</keyword>
<dbReference type="Proteomes" id="UP000182652">
    <property type="component" value="Unassembled WGS sequence"/>
</dbReference>
<feature type="signal peptide" evidence="1">
    <location>
        <begin position="1"/>
        <end position="21"/>
    </location>
</feature>
<keyword evidence="1" id="KW-0732">Signal</keyword>
<evidence type="ECO:0000313" key="3">
    <source>
        <dbReference type="EMBL" id="SEB62353.1"/>
    </source>
</evidence>
<dbReference type="Gene3D" id="3.30.1380.10">
    <property type="match status" value="1"/>
</dbReference>
<accession>A0A1H4KVD3</accession>
<dbReference type="InterPro" id="IPR052179">
    <property type="entry name" value="DD-CPase-like"/>
</dbReference>
<proteinExistence type="predicted"/>
<evidence type="ECO:0000313" key="4">
    <source>
        <dbReference type="Proteomes" id="UP000182652"/>
    </source>
</evidence>
<dbReference type="SUPFAM" id="SSF55166">
    <property type="entry name" value="Hedgehog/DD-peptidase"/>
    <property type="match status" value="1"/>
</dbReference>